<comment type="caution">
    <text evidence="1">The sequence shown here is derived from an EMBL/GenBank/DDBJ whole genome shotgun (WGS) entry which is preliminary data.</text>
</comment>
<evidence type="ECO:0000313" key="2">
    <source>
        <dbReference type="Proteomes" id="UP000298429"/>
    </source>
</evidence>
<dbReference type="EMBL" id="RQGN01000088">
    <property type="protein sequence ID" value="TGL96313.1"/>
    <property type="molecule type" value="Genomic_DNA"/>
</dbReference>
<dbReference type="Proteomes" id="UP000298429">
    <property type="component" value="Unassembled WGS sequence"/>
</dbReference>
<reference evidence="1 2" key="1">
    <citation type="journal article" date="2019" name="PLoS Negl. Trop. Dis.">
        <title>Revisiting the worldwide diversity of Leptospira species in the environment.</title>
        <authorList>
            <person name="Vincent A.T."/>
            <person name="Schiettekatte O."/>
            <person name="Bourhy P."/>
            <person name="Veyrier F.J."/>
            <person name="Picardeau M."/>
        </authorList>
    </citation>
    <scope>NUCLEOTIDE SEQUENCE [LARGE SCALE GENOMIC DNA]</scope>
    <source>
        <strain evidence="1 2">201702444</strain>
    </source>
</reference>
<sequence>MIFALQFCIDHPEIFLEFVPENFEEVRLRFPFQKRRKVAEFFGFHPDSLKALDKISRSAIHKGYLKTFQSLYSVPAYRKPFHHLSIINEFLLEFFLIAQKKSWRGKWDIPFLTDLMTRFQNSDLKIENCGEIFQIYYEIKKFSPYWKVRSLDHLYRLEKEMISKLQAEVFAGPDENYPLPPIDTEDWLEPIHSRKELFLESKTQHNCIFSYDADIVDGKYYIYRIFSPERCTLSLFHFNGDWYLDQVFAAFNKKANSETMKKIEAWRVRNGIFVLGDAFRLGIPPDWIFAR</sequence>
<protein>
    <submittedName>
        <fullName evidence="1">Uncharacterized protein</fullName>
    </submittedName>
</protein>
<organism evidence="1 2">
    <name type="scientific">Leptospira barantonii</name>
    <dbReference type="NCBI Taxonomy" id="2023184"/>
    <lineage>
        <taxon>Bacteria</taxon>
        <taxon>Pseudomonadati</taxon>
        <taxon>Spirochaetota</taxon>
        <taxon>Spirochaetia</taxon>
        <taxon>Leptospirales</taxon>
        <taxon>Leptospiraceae</taxon>
        <taxon>Leptospira</taxon>
    </lineage>
</organism>
<dbReference type="OrthoDB" id="341359at2"/>
<dbReference type="AlphaFoldDB" id="A0A5F2B3T8"/>
<name>A0A5F2B3T8_9LEPT</name>
<dbReference type="RefSeq" id="WP_135671953.1">
    <property type="nucleotide sequence ID" value="NZ_RQGN01000088.1"/>
</dbReference>
<accession>A0A5F2B3T8</accession>
<gene>
    <name evidence="1" type="ORF">EHQ76_16175</name>
</gene>
<evidence type="ECO:0000313" key="1">
    <source>
        <dbReference type="EMBL" id="TGL96313.1"/>
    </source>
</evidence>
<proteinExistence type="predicted"/>